<dbReference type="PANTHER" id="PTHR11945">
    <property type="entry name" value="MADS BOX PROTEIN"/>
    <property type="match status" value="1"/>
</dbReference>
<evidence type="ECO:0000256" key="2">
    <source>
        <dbReference type="ARBA" id="ARBA00023015"/>
    </source>
</evidence>
<keyword evidence="2" id="KW-0805">Transcription regulation</keyword>
<sequence length="151" mass="16381">MVRTRLEIKYIENKSRRHTAFTKRRQGLIKKTKVFAGKFNAKAAAIVFSKAGNVFAFGHPSVDSLVSQYLAETFSESELAASGGGGVEEKAAALTEEEAGKRIGAALERGNWNLAVEGLGPRQIDELLAEIMKIKRAVAARTVEVAARGYN</sequence>
<dbReference type="Gene3D" id="3.40.1810.10">
    <property type="entry name" value="Transcription factor, MADS-box"/>
    <property type="match status" value="1"/>
</dbReference>
<dbReference type="SUPFAM" id="SSF55455">
    <property type="entry name" value="SRF-like"/>
    <property type="match status" value="1"/>
</dbReference>
<proteinExistence type="predicted"/>
<dbReference type="Pfam" id="PF00319">
    <property type="entry name" value="SRF-TF"/>
    <property type="match status" value="1"/>
</dbReference>
<reference evidence="7" key="1">
    <citation type="submission" date="2020-07" db="EMBL/GenBank/DDBJ databases">
        <title>Ethylene signaling mediates host invasion by parasitic plants.</title>
        <authorList>
            <person name="Yoshida S."/>
        </authorList>
    </citation>
    <scope>NUCLEOTIDE SEQUENCE</scope>
    <source>
        <strain evidence="7">Okayama</strain>
    </source>
</reference>
<keyword evidence="3" id="KW-0238">DNA-binding</keyword>
<dbReference type="InterPro" id="IPR002100">
    <property type="entry name" value="TF_MADSbox"/>
</dbReference>
<protein>
    <submittedName>
        <fullName evidence="7">Agamous-like mads-box protein agl18</fullName>
    </submittedName>
</protein>
<evidence type="ECO:0000313" key="8">
    <source>
        <dbReference type="Proteomes" id="UP000653305"/>
    </source>
</evidence>
<keyword evidence="4" id="KW-0804">Transcription</keyword>
<evidence type="ECO:0000256" key="5">
    <source>
        <dbReference type="ARBA" id="ARBA00023242"/>
    </source>
</evidence>
<dbReference type="GO" id="GO:0000978">
    <property type="term" value="F:RNA polymerase II cis-regulatory region sequence-specific DNA binding"/>
    <property type="evidence" value="ECO:0007669"/>
    <property type="project" value="TreeGrafter"/>
</dbReference>
<gene>
    <name evidence="7" type="ORF">PHJA_000398700</name>
</gene>
<dbReference type="OrthoDB" id="1896642at2759"/>
<accession>A0A830B665</accession>
<dbReference type="GO" id="GO:0005634">
    <property type="term" value="C:nucleus"/>
    <property type="evidence" value="ECO:0007669"/>
    <property type="project" value="UniProtKB-SubCell"/>
</dbReference>
<name>A0A830B665_9LAMI</name>
<evidence type="ECO:0000256" key="3">
    <source>
        <dbReference type="ARBA" id="ARBA00023125"/>
    </source>
</evidence>
<dbReference type="Proteomes" id="UP000653305">
    <property type="component" value="Unassembled WGS sequence"/>
</dbReference>
<keyword evidence="8" id="KW-1185">Reference proteome</keyword>
<dbReference type="SMART" id="SM00432">
    <property type="entry name" value="MADS"/>
    <property type="match status" value="1"/>
</dbReference>
<evidence type="ECO:0000256" key="1">
    <source>
        <dbReference type="ARBA" id="ARBA00004123"/>
    </source>
</evidence>
<comment type="caution">
    <text evidence="7">The sequence shown here is derived from an EMBL/GenBank/DDBJ whole genome shotgun (WGS) entry which is preliminary data.</text>
</comment>
<dbReference type="EMBL" id="BMAC01000046">
    <property type="protein sequence ID" value="GFP82557.1"/>
    <property type="molecule type" value="Genomic_DNA"/>
</dbReference>
<keyword evidence="5" id="KW-0539">Nucleus</keyword>
<dbReference type="PROSITE" id="PS50066">
    <property type="entry name" value="MADS_BOX_2"/>
    <property type="match status" value="1"/>
</dbReference>
<feature type="domain" description="MADS-box" evidence="6">
    <location>
        <begin position="1"/>
        <end position="61"/>
    </location>
</feature>
<dbReference type="GO" id="GO:0046983">
    <property type="term" value="F:protein dimerization activity"/>
    <property type="evidence" value="ECO:0007669"/>
    <property type="project" value="InterPro"/>
</dbReference>
<dbReference type="InterPro" id="IPR036879">
    <property type="entry name" value="TF_MADSbox_sf"/>
</dbReference>
<evidence type="ECO:0000256" key="4">
    <source>
        <dbReference type="ARBA" id="ARBA00023163"/>
    </source>
</evidence>
<dbReference type="AlphaFoldDB" id="A0A830B665"/>
<comment type="subcellular location">
    <subcellularLocation>
        <location evidence="1">Nucleus</location>
    </subcellularLocation>
</comment>
<dbReference type="GO" id="GO:0000981">
    <property type="term" value="F:DNA-binding transcription factor activity, RNA polymerase II-specific"/>
    <property type="evidence" value="ECO:0007669"/>
    <property type="project" value="TreeGrafter"/>
</dbReference>
<organism evidence="7 8">
    <name type="scientific">Phtheirospermum japonicum</name>
    <dbReference type="NCBI Taxonomy" id="374723"/>
    <lineage>
        <taxon>Eukaryota</taxon>
        <taxon>Viridiplantae</taxon>
        <taxon>Streptophyta</taxon>
        <taxon>Embryophyta</taxon>
        <taxon>Tracheophyta</taxon>
        <taxon>Spermatophyta</taxon>
        <taxon>Magnoliopsida</taxon>
        <taxon>eudicotyledons</taxon>
        <taxon>Gunneridae</taxon>
        <taxon>Pentapetalae</taxon>
        <taxon>asterids</taxon>
        <taxon>lamiids</taxon>
        <taxon>Lamiales</taxon>
        <taxon>Orobanchaceae</taxon>
        <taxon>Orobanchaceae incertae sedis</taxon>
        <taxon>Phtheirospermum</taxon>
    </lineage>
</organism>
<dbReference type="PANTHER" id="PTHR11945:SF779">
    <property type="entry name" value="AGAMOUS-LIKE MADS-BOX PROTEIN AGL61"/>
    <property type="match status" value="1"/>
</dbReference>
<evidence type="ECO:0000259" key="6">
    <source>
        <dbReference type="PROSITE" id="PS50066"/>
    </source>
</evidence>
<evidence type="ECO:0000313" key="7">
    <source>
        <dbReference type="EMBL" id="GFP82557.1"/>
    </source>
</evidence>
<dbReference type="PRINTS" id="PR00404">
    <property type="entry name" value="MADSDOMAIN"/>
</dbReference>